<evidence type="ECO:0000313" key="1">
    <source>
        <dbReference type="EMBL" id="MBC9208933.1"/>
    </source>
</evidence>
<name>A0ABR7RRG2_9PROT</name>
<protein>
    <submittedName>
        <fullName evidence="1">Major capsid protein</fullName>
    </submittedName>
</protein>
<gene>
    <name evidence="1" type="ORF">IBL26_18950</name>
</gene>
<evidence type="ECO:0000313" key="2">
    <source>
        <dbReference type="Proteomes" id="UP000626026"/>
    </source>
</evidence>
<dbReference type="InterPro" id="IPR005564">
    <property type="entry name" value="Major_capsid_GpE"/>
</dbReference>
<dbReference type="Pfam" id="PF03864">
    <property type="entry name" value="Phage_cap_E"/>
    <property type="match status" value="1"/>
</dbReference>
<keyword evidence="2" id="KW-1185">Reference proteome</keyword>
<dbReference type="EMBL" id="JACTVA010000041">
    <property type="protein sequence ID" value="MBC9208933.1"/>
    <property type="molecule type" value="Genomic_DNA"/>
</dbReference>
<organism evidence="1 2">
    <name type="scientific">Teichococcus aerophilus</name>
    <dbReference type="NCBI Taxonomy" id="1224513"/>
    <lineage>
        <taxon>Bacteria</taxon>
        <taxon>Pseudomonadati</taxon>
        <taxon>Pseudomonadota</taxon>
        <taxon>Alphaproteobacteria</taxon>
        <taxon>Acetobacterales</taxon>
        <taxon>Roseomonadaceae</taxon>
        <taxon>Roseomonas</taxon>
    </lineage>
</organism>
<dbReference type="RefSeq" id="WP_187786089.1">
    <property type="nucleotide sequence ID" value="NZ_JACTVA010000041.1"/>
</dbReference>
<proteinExistence type="predicted"/>
<comment type="caution">
    <text evidence="1">The sequence shown here is derived from an EMBL/GenBank/DDBJ whole genome shotgun (WGS) entry which is preliminary data.</text>
</comment>
<dbReference type="Proteomes" id="UP000626026">
    <property type="component" value="Unassembled WGS sequence"/>
</dbReference>
<accession>A0ABR7RRG2</accession>
<reference evidence="1 2" key="1">
    <citation type="journal article" date="2013" name="Int. J. Syst. Evol. Microbiol.">
        <title>Roseomonas aerophila sp. nov., isolated from air.</title>
        <authorList>
            <person name="Kim S.J."/>
            <person name="Weon H.Y."/>
            <person name="Ahn J.H."/>
            <person name="Hong S.B."/>
            <person name="Seok S.J."/>
            <person name="Whang K.S."/>
            <person name="Kwon S.W."/>
        </authorList>
    </citation>
    <scope>NUCLEOTIDE SEQUENCE [LARGE SCALE GENOMIC DNA]</scope>
    <source>
        <strain evidence="1 2">NBRC 108923</strain>
    </source>
</reference>
<sequence>MNIFRQDAFSAIELTSFVERTPFLPTGLGELNIFNPKPIRTTALAVEERAGKLVIIPTSDRGAPLKQRTTEKRTMRYFEVPRLAHEDTIMASELQGVREFGQETVLMQLQTEVARRLAGPTGLMSNLEYTLELHRLGAVQGVLLDADGSVLYNWFDAFGIAQPTEIAFNLNAVSPKDGDLRKKCMEVVRKMKRAAQGAWTPNTRIQAICGDEFWDALISHPDVLKTYFNWEAAKELRQDGAFSSMTFGGIDWSNYQGSNDNTEIAVPTSKVKFFPVGAPGVFERAQAPGESFEWVNTPGKDAYVVPIIDRDRNAFWKQELYSYPLHICTRPEMLQSGRAGS</sequence>